<dbReference type="PANTHER" id="PTHR43071">
    <property type="entry name" value="2-AMINO-4-HYDROXY-6-HYDROXYMETHYLDIHYDROPTERIDINE PYROPHOSPHOKINASE"/>
    <property type="match status" value="1"/>
</dbReference>
<comment type="function">
    <text evidence="10">Catalyzes the transfer of pyrophosphate from adenosine triphosphate (ATP) to 6-hydroxymethyl-7,8-dihydropterin, an enzymatic step in folate biosynthesis pathway.</text>
</comment>
<dbReference type="GO" id="GO:0003848">
    <property type="term" value="F:2-amino-4-hydroxy-6-hydroxymethyldihydropteridine diphosphokinase activity"/>
    <property type="evidence" value="ECO:0007669"/>
    <property type="project" value="UniProtKB-EC"/>
</dbReference>
<dbReference type="GO" id="GO:0046656">
    <property type="term" value="P:folic acid biosynthetic process"/>
    <property type="evidence" value="ECO:0007669"/>
    <property type="project" value="UniProtKB-KW"/>
</dbReference>
<reference evidence="14 15" key="1">
    <citation type="submission" date="2013-08" db="EMBL/GenBank/DDBJ databases">
        <authorList>
            <person name="Weinstock G."/>
            <person name="Sodergren E."/>
            <person name="Wylie T."/>
            <person name="Fulton L."/>
            <person name="Fulton R."/>
            <person name="Fronick C."/>
            <person name="O'Laughlin M."/>
            <person name="Godfrey J."/>
            <person name="Miner T."/>
            <person name="Herter B."/>
            <person name="Appelbaum E."/>
            <person name="Cordes M."/>
            <person name="Lek S."/>
            <person name="Wollam A."/>
            <person name="Pepin K.H."/>
            <person name="Palsikar V.B."/>
            <person name="Mitreva M."/>
            <person name="Wilson R.K."/>
        </authorList>
    </citation>
    <scope>NUCLEOTIDE SEQUENCE [LARGE SCALE GENOMIC DNA]</scope>
    <source>
        <strain evidence="14 15">ATCC 15930</strain>
    </source>
</reference>
<dbReference type="Proteomes" id="UP000027442">
    <property type="component" value="Unassembled WGS sequence"/>
</dbReference>
<evidence type="ECO:0000256" key="2">
    <source>
        <dbReference type="ARBA" id="ARBA00005810"/>
    </source>
</evidence>
<evidence type="ECO:0000256" key="3">
    <source>
        <dbReference type="ARBA" id="ARBA00013253"/>
    </source>
</evidence>
<dbReference type="HOGENOM" id="CLU_097916_4_1_10"/>
<accession>A0A069QUZ0</accession>
<keyword evidence="15" id="KW-1185">Reference proteome</keyword>
<evidence type="ECO:0000256" key="6">
    <source>
        <dbReference type="ARBA" id="ARBA00022741"/>
    </source>
</evidence>
<sequence length="132" mass="15114">MNQQMHYILLALGSNTLAQHHIELAKAFLTAAFPKIQFSRSLVTPAIGIVSPPFINCLAQTYCCEQMADVLATLKNIETTMGSMPEERRKGIVKIDIDLLQFDETRHKRDDWERDYIQLLIKELGHKQKTNT</sequence>
<proteinExistence type="inferred from homology"/>
<dbReference type="SUPFAM" id="SSF55083">
    <property type="entry name" value="6-hydroxymethyl-7,8-dihydropterin pyrophosphokinase, HPPK"/>
    <property type="match status" value="1"/>
</dbReference>
<evidence type="ECO:0000256" key="5">
    <source>
        <dbReference type="ARBA" id="ARBA00022679"/>
    </source>
</evidence>
<feature type="domain" description="7,8-dihydro-6-hydroxymethylpterin-pyrophosphokinase" evidence="13">
    <location>
        <begin position="10"/>
        <end position="106"/>
    </location>
</feature>
<organism evidence="14 15">
    <name type="scientific">Hoylesella loescheii DSM 19665 = JCM 12249 = ATCC 15930</name>
    <dbReference type="NCBI Taxonomy" id="1122985"/>
    <lineage>
        <taxon>Bacteria</taxon>
        <taxon>Pseudomonadati</taxon>
        <taxon>Bacteroidota</taxon>
        <taxon>Bacteroidia</taxon>
        <taxon>Bacteroidales</taxon>
        <taxon>Prevotellaceae</taxon>
        <taxon>Hoylesella</taxon>
    </lineage>
</organism>
<evidence type="ECO:0000313" key="14">
    <source>
        <dbReference type="EMBL" id="KDR53651.1"/>
    </source>
</evidence>
<evidence type="ECO:0000256" key="7">
    <source>
        <dbReference type="ARBA" id="ARBA00022777"/>
    </source>
</evidence>
<dbReference type="InterPro" id="IPR035907">
    <property type="entry name" value="Hppk_sf"/>
</dbReference>
<comment type="caution">
    <text evidence="14">The sequence shown here is derived from an EMBL/GenBank/DDBJ whole genome shotgun (WGS) entry which is preliminary data.</text>
</comment>
<evidence type="ECO:0000259" key="13">
    <source>
        <dbReference type="Pfam" id="PF01288"/>
    </source>
</evidence>
<dbReference type="PATRIC" id="fig|1122985.7.peg.269"/>
<keyword evidence="9" id="KW-0289">Folate biosynthesis</keyword>
<dbReference type="GO" id="GO:0046654">
    <property type="term" value="P:tetrahydrofolate biosynthetic process"/>
    <property type="evidence" value="ECO:0007669"/>
    <property type="project" value="UniProtKB-UniPathway"/>
</dbReference>
<dbReference type="Gene3D" id="3.30.70.560">
    <property type="entry name" value="7,8-Dihydro-6-hydroxymethylpterin-pyrophosphokinase HPPK"/>
    <property type="match status" value="1"/>
</dbReference>
<comment type="pathway">
    <text evidence="1">Cofactor biosynthesis; tetrahydrofolate biosynthesis; 2-amino-4-hydroxy-6-hydroxymethyl-7,8-dihydropteridine diphosphate from 7,8-dihydroneopterin triphosphate: step 4/4.</text>
</comment>
<dbReference type="RefSeq" id="WP_018966406.1">
    <property type="nucleotide sequence ID" value="NZ_KB899210.1"/>
</dbReference>
<evidence type="ECO:0000256" key="10">
    <source>
        <dbReference type="ARBA" id="ARBA00029409"/>
    </source>
</evidence>
<dbReference type="Pfam" id="PF01288">
    <property type="entry name" value="HPPK"/>
    <property type="match status" value="1"/>
</dbReference>
<dbReference type="AlphaFoldDB" id="A0A069QUZ0"/>
<keyword evidence="8" id="KW-0067">ATP-binding</keyword>
<evidence type="ECO:0000256" key="12">
    <source>
        <dbReference type="ARBA" id="ARBA00033413"/>
    </source>
</evidence>
<dbReference type="EC" id="2.7.6.3" evidence="3"/>
<keyword evidence="7 14" id="KW-0418">Kinase</keyword>
<evidence type="ECO:0000313" key="15">
    <source>
        <dbReference type="Proteomes" id="UP000027442"/>
    </source>
</evidence>
<dbReference type="GO" id="GO:0016301">
    <property type="term" value="F:kinase activity"/>
    <property type="evidence" value="ECO:0007669"/>
    <property type="project" value="UniProtKB-KW"/>
</dbReference>
<evidence type="ECO:0000256" key="4">
    <source>
        <dbReference type="ARBA" id="ARBA00016218"/>
    </source>
</evidence>
<evidence type="ECO:0000256" key="8">
    <source>
        <dbReference type="ARBA" id="ARBA00022840"/>
    </source>
</evidence>
<comment type="similarity">
    <text evidence="2">Belongs to the HPPK family.</text>
</comment>
<dbReference type="eggNOG" id="COG0801">
    <property type="taxonomic scope" value="Bacteria"/>
</dbReference>
<dbReference type="UniPathway" id="UPA00077">
    <property type="reaction ID" value="UER00155"/>
</dbReference>
<evidence type="ECO:0000256" key="11">
    <source>
        <dbReference type="ARBA" id="ARBA00029766"/>
    </source>
</evidence>
<evidence type="ECO:0000256" key="1">
    <source>
        <dbReference type="ARBA" id="ARBA00005051"/>
    </source>
</evidence>
<dbReference type="InterPro" id="IPR000550">
    <property type="entry name" value="Hppk"/>
</dbReference>
<dbReference type="GO" id="GO:0005524">
    <property type="term" value="F:ATP binding"/>
    <property type="evidence" value="ECO:0007669"/>
    <property type="project" value="UniProtKB-KW"/>
</dbReference>
<dbReference type="EMBL" id="JNGW01000013">
    <property type="protein sequence ID" value="KDR53651.1"/>
    <property type="molecule type" value="Genomic_DNA"/>
</dbReference>
<keyword evidence="5" id="KW-0808">Transferase</keyword>
<dbReference type="PANTHER" id="PTHR43071:SF1">
    <property type="entry name" value="2-AMINO-4-HYDROXY-6-HYDROXYMETHYLDIHYDROPTERIDINE PYROPHOSPHOKINASE"/>
    <property type="match status" value="1"/>
</dbReference>
<protein>
    <recommendedName>
        <fullName evidence="4">2-amino-4-hydroxy-6-hydroxymethyldihydropteridine pyrophosphokinase</fullName>
        <ecNumber evidence="3">2.7.6.3</ecNumber>
    </recommendedName>
    <alternativeName>
        <fullName evidence="11">6-hydroxymethyl-7,8-dihydropterin pyrophosphokinase</fullName>
    </alternativeName>
    <alternativeName>
        <fullName evidence="12">7,8-dihydro-6-hydroxymethylpterin-pyrophosphokinase</fullName>
    </alternativeName>
</protein>
<evidence type="ECO:0000256" key="9">
    <source>
        <dbReference type="ARBA" id="ARBA00022909"/>
    </source>
</evidence>
<gene>
    <name evidence="14" type="ORF">HMPREF1991_00258</name>
</gene>
<keyword evidence="6" id="KW-0547">Nucleotide-binding</keyword>
<name>A0A069QUZ0_HOYLO</name>